<feature type="compositionally biased region" description="Polar residues" evidence="1">
    <location>
        <begin position="17"/>
        <end position="30"/>
    </location>
</feature>
<evidence type="ECO:0000313" key="2">
    <source>
        <dbReference type="EMBL" id="RSU48663.1"/>
    </source>
</evidence>
<proteinExistence type="predicted"/>
<organism evidence="2 3">
    <name type="scientific">Sphingobium yanoikuyae</name>
    <name type="common">Sphingomonas yanoikuyae</name>
    <dbReference type="NCBI Taxonomy" id="13690"/>
    <lineage>
        <taxon>Bacteria</taxon>
        <taxon>Pseudomonadati</taxon>
        <taxon>Pseudomonadota</taxon>
        <taxon>Alphaproteobacteria</taxon>
        <taxon>Sphingomonadales</taxon>
        <taxon>Sphingomonadaceae</taxon>
        <taxon>Sphingobium</taxon>
    </lineage>
</organism>
<evidence type="ECO:0000313" key="3">
    <source>
        <dbReference type="Proteomes" id="UP000287401"/>
    </source>
</evidence>
<evidence type="ECO:0000256" key="1">
    <source>
        <dbReference type="SAM" id="MobiDB-lite"/>
    </source>
</evidence>
<accession>A0A430BFU8</accession>
<reference evidence="2 3" key="1">
    <citation type="submission" date="2018-07" db="EMBL/GenBank/DDBJ databases">
        <title>Genomic and Epidemiologic Investigation of an Indolent Hospital Outbreak.</title>
        <authorList>
            <person name="Johnson R.C."/>
            <person name="Deming C."/>
            <person name="Conlan S."/>
            <person name="Zellmer C.J."/>
            <person name="Michelin A.V."/>
            <person name="Lee-Lin S."/>
            <person name="Thomas P.J."/>
            <person name="Park M."/>
            <person name="Weingarten R.A."/>
            <person name="Less J."/>
            <person name="Dekker J.P."/>
            <person name="Frank K.M."/>
            <person name="Musser K.A."/>
            <person name="Mcquiston J.R."/>
            <person name="Henderson D.K."/>
            <person name="Lau A.F."/>
            <person name="Palmore T.N."/>
            <person name="Segre J.A."/>
        </authorList>
    </citation>
    <scope>NUCLEOTIDE SEQUENCE [LARGE SCALE GENOMIC DNA]</scope>
    <source>
        <strain evidence="2 3">SK-NIH.Env6_1116</strain>
    </source>
</reference>
<sequence length="98" mass="9980">MIMAVDSVTIGLTVAPSTTTTAHGNCSRNASAPGAEIAEDLRPAADRAGYGAKGSISWMISEASPSYSLAGATDTVPSPAWKMTMAAIRVVARLKAKA</sequence>
<protein>
    <submittedName>
        <fullName evidence="2">Uncharacterized protein</fullName>
    </submittedName>
</protein>
<name>A0A430BFU8_SPHYA</name>
<dbReference type="AlphaFoldDB" id="A0A430BFU8"/>
<dbReference type="EMBL" id="QRAL01000045">
    <property type="protein sequence ID" value="RSU48663.1"/>
    <property type="molecule type" value="Genomic_DNA"/>
</dbReference>
<gene>
    <name evidence="2" type="ORF">DAH51_23805</name>
</gene>
<dbReference type="Proteomes" id="UP000287401">
    <property type="component" value="Unassembled WGS sequence"/>
</dbReference>
<feature type="region of interest" description="Disordered" evidence="1">
    <location>
        <begin position="17"/>
        <end position="38"/>
    </location>
</feature>
<comment type="caution">
    <text evidence="2">The sequence shown here is derived from an EMBL/GenBank/DDBJ whole genome shotgun (WGS) entry which is preliminary data.</text>
</comment>